<dbReference type="AlphaFoldDB" id="A0A0B3SBA3"/>
<comment type="caution">
    <text evidence="1">The sequence shown here is derived from an EMBL/GenBank/DDBJ whole genome shotgun (WGS) entry which is preliminary data.</text>
</comment>
<dbReference type="STRING" id="561184.SAMN05216376_101302"/>
<dbReference type="Proteomes" id="UP000030960">
    <property type="component" value="Unassembled WGS sequence"/>
</dbReference>
<protein>
    <submittedName>
        <fullName evidence="1">Uncharacterized protein</fullName>
    </submittedName>
</protein>
<organism evidence="1 2">
    <name type="scientific">Mameliella alba</name>
    <dbReference type="NCBI Taxonomy" id="561184"/>
    <lineage>
        <taxon>Bacteria</taxon>
        <taxon>Pseudomonadati</taxon>
        <taxon>Pseudomonadota</taxon>
        <taxon>Alphaproteobacteria</taxon>
        <taxon>Rhodobacterales</taxon>
        <taxon>Roseobacteraceae</taxon>
        <taxon>Mameliella</taxon>
    </lineage>
</organism>
<proteinExistence type="predicted"/>
<dbReference type="OrthoDB" id="6174477at2"/>
<reference evidence="1 2" key="1">
    <citation type="submission" date="2014-10" db="EMBL/GenBank/DDBJ databases">
        <title>Genome sequence of Ponticoccus sp. strain UMTAT08 isolated from clonal culture of toxic dinoflagellate Alexandrium tamiyavanichii.</title>
        <authorList>
            <person name="Gan H.Y."/>
            <person name="Muhd D.-D."/>
            <person name="Mohd Noor M.E."/>
            <person name="Yeong Y.S."/>
            <person name="Usup G."/>
        </authorList>
    </citation>
    <scope>NUCLEOTIDE SEQUENCE [LARGE SCALE GENOMIC DNA]</scope>
    <source>
        <strain evidence="1 2">UMTAT08</strain>
    </source>
</reference>
<evidence type="ECO:0000313" key="2">
    <source>
        <dbReference type="Proteomes" id="UP000030960"/>
    </source>
</evidence>
<dbReference type="RefSeq" id="WP_043139359.1">
    <property type="nucleotide sequence ID" value="NZ_JSUQ01000005.1"/>
</dbReference>
<dbReference type="EMBL" id="JSUQ01000005">
    <property type="protein sequence ID" value="KHQ53946.1"/>
    <property type="molecule type" value="Genomic_DNA"/>
</dbReference>
<keyword evidence="2" id="KW-1185">Reference proteome</keyword>
<evidence type="ECO:0000313" key="1">
    <source>
        <dbReference type="EMBL" id="KHQ53946.1"/>
    </source>
</evidence>
<accession>A0A0B3SBA3</accession>
<sequence>MRLCLIGDSHAAMLIAAHRADPAGDALTIFAKPGLAASDIVVEDGILQAVSEDLCKRLTGMGTSDRLDLRDFDAIVIAGLVPSAFAAVRLQQGHAVSGWPSGARALARALTDGPGTPRPLMTRSAYRAALVALTESSLGATLARSAPCPVLLVPQPFPSDALLQMEGKYPVFRRVVRNGDGAALTEDLHAAYNSVFRKIAGASCLLQSTDTRSHGCLTRADLMRAGPRLAEGGRQESDDILHGNATLGAELWAGLRQRLRTPVETTSNP</sequence>
<gene>
    <name evidence="1" type="ORF">OA50_01534</name>
</gene>
<name>A0A0B3SBA3_9RHOB</name>